<gene>
    <name evidence="1" type="ORF">IC602_12400</name>
</gene>
<dbReference type="PANTHER" id="PTHR39179:SF2">
    <property type="entry name" value="ENDOSPORE COAT-ASSOCIATED PROTEIN YUTH"/>
    <property type="match status" value="1"/>
</dbReference>
<protein>
    <recommendedName>
        <fullName evidence="3">Spore coat protein YutH</fullName>
    </recommendedName>
</protein>
<dbReference type="EMBL" id="JACWEZ010000006">
    <property type="protein sequence ID" value="MBD1223398.1"/>
    <property type="molecule type" value="Genomic_DNA"/>
</dbReference>
<dbReference type="Gene3D" id="3.90.1200.10">
    <property type="match status" value="1"/>
</dbReference>
<dbReference type="InterPro" id="IPR047175">
    <property type="entry name" value="CotS-like"/>
</dbReference>
<name>A0ABR7VR88_VIRHA</name>
<evidence type="ECO:0008006" key="3">
    <source>
        <dbReference type="Google" id="ProtNLM"/>
    </source>
</evidence>
<comment type="caution">
    <text evidence="1">The sequence shown here is derived from an EMBL/GenBank/DDBJ whole genome shotgun (WGS) entry which is preliminary data.</text>
</comment>
<sequence length="324" mass="38615">MSFEQLLFEQYGIRSEEPIMVDNIKGYKKGEYVYFIIFAENKEIIHMEQATLAYFLAEQFSDYIAIPIPNVQGEWFTSLNESAYIVLQIKINDWSRRIAGGEDLAQFHQLGTTYNYEPQTISSYGQWRTLWINKLTYFEKKAETTTSPFYSKWNEIVNDALPYIIGVSENAIQYMQESEQERRFHENDQGSITFNRYYDQLERPFLWPTDLVYDHPVRDLAEKIRYMILNRQGYQDVSKFLHEYQAMRPLSVFSWRLLYARLLYPVHIFDCMDTGFTSENPDDYANDLENLLYGQDHYESFLKNLYEMAGTDINTLRLPVLHWL</sequence>
<dbReference type="Proteomes" id="UP000621631">
    <property type="component" value="Unassembled WGS sequence"/>
</dbReference>
<organism evidence="1 2">
    <name type="scientific">Virgibacillus halodenitrificans</name>
    <name type="common">Bacillus halodenitrificans</name>
    <dbReference type="NCBI Taxonomy" id="1482"/>
    <lineage>
        <taxon>Bacteria</taxon>
        <taxon>Bacillati</taxon>
        <taxon>Bacillota</taxon>
        <taxon>Bacilli</taxon>
        <taxon>Bacillales</taxon>
        <taxon>Bacillaceae</taxon>
        <taxon>Virgibacillus</taxon>
    </lineage>
</organism>
<reference evidence="1 2" key="1">
    <citation type="submission" date="2020-09" db="EMBL/GenBank/DDBJ databases">
        <title>Draft Genome Sequences of Oil-Oxidizing Bacteria Halomonas titanicae, Marinobacter lutaoensis, and Virgibacillus halodenitrificans Isolated from Highly Saline Environments.</title>
        <authorList>
            <person name="Grouzdev D.S."/>
            <person name="Sokolova D.S."/>
            <person name="Semenova E.M."/>
            <person name="Borzenkov I.A."/>
            <person name="Bidzhieva S.K."/>
            <person name="Poltaraus A.B."/>
            <person name="Nazina T.N."/>
        </authorList>
    </citation>
    <scope>NUCLEOTIDE SEQUENCE [LARGE SCALE GENOMIC DNA]</scope>
    <source>
        <strain evidence="1 2">VKM B-3472D</strain>
    </source>
</reference>
<keyword evidence="2" id="KW-1185">Reference proteome</keyword>
<evidence type="ECO:0000313" key="2">
    <source>
        <dbReference type="Proteomes" id="UP000621631"/>
    </source>
</evidence>
<proteinExistence type="predicted"/>
<accession>A0ABR7VR88</accession>
<evidence type="ECO:0000313" key="1">
    <source>
        <dbReference type="EMBL" id="MBD1223398.1"/>
    </source>
</evidence>
<dbReference type="RefSeq" id="WP_189778447.1">
    <property type="nucleotide sequence ID" value="NZ_JACWEZ010000006.1"/>
</dbReference>
<dbReference type="PANTHER" id="PTHR39179">
    <property type="entry name" value="SPORE COAT PROTEIN I"/>
    <property type="match status" value="1"/>
</dbReference>